<proteinExistence type="predicted"/>
<sequence>MSTSIVVGVGLGSIGILGTLGPGSTSGLGLGLGQICLSGAHAFVCSCAEYCPSQHPLSANQPLGIACTLIALLEGTYCWLRACVSMQHVPPDRGTRTTCDHISASYETNQCQQRSLPPPKVVIENVESVEGARLQLLLSTVAAAKAAAHVLSSTTGIATASGSIKKFGDCEMNGICESDCSSIRVLQPEHLCGQTEAEVQCVGMQKNKNGTVYPYNLDQ</sequence>
<dbReference type="AlphaFoldDB" id="A0A9W6X854"/>
<protein>
    <submittedName>
        <fullName evidence="1">Unnamed protein product</fullName>
    </submittedName>
</protein>
<accession>A0A9W6X854</accession>
<evidence type="ECO:0000313" key="2">
    <source>
        <dbReference type="Proteomes" id="UP001165121"/>
    </source>
</evidence>
<comment type="caution">
    <text evidence="1">The sequence shown here is derived from an EMBL/GenBank/DDBJ whole genome shotgun (WGS) entry which is preliminary data.</text>
</comment>
<dbReference type="EMBL" id="BSXT01000739">
    <property type="protein sequence ID" value="GMF33433.1"/>
    <property type="molecule type" value="Genomic_DNA"/>
</dbReference>
<gene>
    <name evidence="1" type="ORF">Pfra01_000829500</name>
</gene>
<organism evidence="1 2">
    <name type="scientific">Phytophthora fragariaefolia</name>
    <dbReference type="NCBI Taxonomy" id="1490495"/>
    <lineage>
        <taxon>Eukaryota</taxon>
        <taxon>Sar</taxon>
        <taxon>Stramenopiles</taxon>
        <taxon>Oomycota</taxon>
        <taxon>Peronosporomycetes</taxon>
        <taxon>Peronosporales</taxon>
        <taxon>Peronosporaceae</taxon>
        <taxon>Phytophthora</taxon>
    </lineage>
</organism>
<dbReference type="Proteomes" id="UP001165121">
    <property type="component" value="Unassembled WGS sequence"/>
</dbReference>
<reference evidence="1" key="1">
    <citation type="submission" date="2023-04" db="EMBL/GenBank/DDBJ databases">
        <title>Phytophthora fragariaefolia NBRC 109709.</title>
        <authorList>
            <person name="Ichikawa N."/>
            <person name="Sato H."/>
            <person name="Tonouchi N."/>
        </authorList>
    </citation>
    <scope>NUCLEOTIDE SEQUENCE</scope>
    <source>
        <strain evidence="1">NBRC 109709</strain>
    </source>
</reference>
<keyword evidence="2" id="KW-1185">Reference proteome</keyword>
<evidence type="ECO:0000313" key="1">
    <source>
        <dbReference type="EMBL" id="GMF33433.1"/>
    </source>
</evidence>
<name>A0A9W6X854_9STRA</name>